<dbReference type="EMBL" id="JAJNDB010000006">
    <property type="protein sequence ID" value="MCD2196813.1"/>
    <property type="molecule type" value="Genomic_DNA"/>
</dbReference>
<accession>A0ABS8PFM7</accession>
<comment type="caution">
    <text evidence="1">The sequence shown here is derived from an EMBL/GenBank/DDBJ whole genome shotgun (WGS) entry which is preliminary data.</text>
</comment>
<protein>
    <submittedName>
        <fullName evidence="1">Uncharacterized protein</fullName>
    </submittedName>
</protein>
<evidence type="ECO:0000313" key="1">
    <source>
        <dbReference type="EMBL" id="MCD2196813.1"/>
    </source>
</evidence>
<dbReference type="RefSeq" id="WP_230738687.1">
    <property type="nucleotide sequence ID" value="NZ_JAJNDB010000006.1"/>
</dbReference>
<proteinExistence type="predicted"/>
<sequence>MAGRDEITALFARALDGDEHAELELGRRWLDHGDTTAERAAHALAAAALAELERDPVYRAWTDGCPLSGRVAAWARREAAPVPATGLTRGRRRPT</sequence>
<dbReference type="Proteomes" id="UP001199469">
    <property type="component" value="Unassembled WGS sequence"/>
</dbReference>
<organism evidence="1 2">
    <name type="scientific">Actinomycetospora endophytica</name>
    <dbReference type="NCBI Taxonomy" id="2291215"/>
    <lineage>
        <taxon>Bacteria</taxon>
        <taxon>Bacillati</taxon>
        <taxon>Actinomycetota</taxon>
        <taxon>Actinomycetes</taxon>
        <taxon>Pseudonocardiales</taxon>
        <taxon>Pseudonocardiaceae</taxon>
        <taxon>Actinomycetospora</taxon>
    </lineage>
</organism>
<gene>
    <name evidence="1" type="ORF">LQ327_25920</name>
</gene>
<reference evidence="1 2" key="1">
    <citation type="submission" date="2021-11" db="EMBL/GenBank/DDBJ databases">
        <title>Draft genome sequence of Actinomycetospora sp. SF1 isolated from the rhizosphere soil.</title>
        <authorList>
            <person name="Duangmal K."/>
            <person name="Chantavorakit T."/>
        </authorList>
    </citation>
    <scope>NUCLEOTIDE SEQUENCE [LARGE SCALE GENOMIC DNA]</scope>
    <source>
        <strain evidence="1 2">TBRC 5722</strain>
    </source>
</reference>
<keyword evidence="2" id="KW-1185">Reference proteome</keyword>
<name>A0ABS8PFM7_9PSEU</name>
<evidence type="ECO:0000313" key="2">
    <source>
        <dbReference type="Proteomes" id="UP001199469"/>
    </source>
</evidence>